<protein>
    <submittedName>
        <fullName evidence="2">Uncharacterized protein</fullName>
    </submittedName>
</protein>
<name>A0A9W8RQU9_9HYPO</name>
<reference evidence="2" key="1">
    <citation type="submission" date="2022-09" db="EMBL/GenBank/DDBJ databases">
        <title>Fusarium specimens isolated from Avocado Roots.</title>
        <authorList>
            <person name="Stajich J."/>
            <person name="Roper C."/>
            <person name="Heimlech-Rivalta G."/>
        </authorList>
    </citation>
    <scope>NUCLEOTIDE SEQUENCE</scope>
    <source>
        <strain evidence="2">CF00136</strain>
    </source>
</reference>
<dbReference type="EMBL" id="JAOQAZ010000035">
    <property type="protein sequence ID" value="KAJ4248755.1"/>
    <property type="molecule type" value="Genomic_DNA"/>
</dbReference>
<keyword evidence="3" id="KW-1185">Reference proteome</keyword>
<sequence length="340" mass="38240">MSKRFSGFDFWEERFQSLQQAKSTDPETKRNSPVSVKSDDSPIKEATPVVSRNTWPQAPKSTELDYSQPMLIQKVAGVHNVRNSLCVSPSLDHYSQSVSILPPNSHEDKQEHLTVVKNNDRNKRDTISSYPINHRKPLPGSFDTILRPSPLKIETSHLSDAARWMQRHSTLPITPTSNCDKNNTPLQHRHTHGSSKDCTICLTNQTDKASEALANALQDKQQTATKSTVAPQPIKDSDAIPAIRMPTPVRPKIISQHLERTQQWVENQEDYDDSTASSASSPMSPMMHIDVFSKNRKNTVTTEVIPMGYNLDHDLGDWLQWEARNVCAYGYGTSGYSYSP</sequence>
<feature type="region of interest" description="Disordered" evidence="1">
    <location>
        <begin position="265"/>
        <end position="284"/>
    </location>
</feature>
<comment type="caution">
    <text evidence="2">The sequence shown here is derived from an EMBL/GenBank/DDBJ whole genome shotgun (WGS) entry which is preliminary data.</text>
</comment>
<organism evidence="2 3">
    <name type="scientific">Fusarium torreyae</name>
    <dbReference type="NCBI Taxonomy" id="1237075"/>
    <lineage>
        <taxon>Eukaryota</taxon>
        <taxon>Fungi</taxon>
        <taxon>Dikarya</taxon>
        <taxon>Ascomycota</taxon>
        <taxon>Pezizomycotina</taxon>
        <taxon>Sordariomycetes</taxon>
        <taxon>Hypocreomycetidae</taxon>
        <taxon>Hypocreales</taxon>
        <taxon>Nectriaceae</taxon>
        <taxon>Fusarium</taxon>
    </lineage>
</organism>
<evidence type="ECO:0000313" key="2">
    <source>
        <dbReference type="EMBL" id="KAJ4248755.1"/>
    </source>
</evidence>
<feature type="region of interest" description="Disordered" evidence="1">
    <location>
        <begin position="19"/>
        <end position="58"/>
    </location>
</feature>
<dbReference type="OrthoDB" id="5060653at2759"/>
<evidence type="ECO:0000256" key="1">
    <source>
        <dbReference type="SAM" id="MobiDB-lite"/>
    </source>
</evidence>
<dbReference type="Proteomes" id="UP001152049">
    <property type="component" value="Unassembled WGS sequence"/>
</dbReference>
<proteinExistence type="predicted"/>
<evidence type="ECO:0000313" key="3">
    <source>
        <dbReference type="Proteomes" id="UP001152049"/>
    </source>
</evidence>
<gene>
    <name evidence="2" type="ORF">NW762_012593</name>
</gene>
<accession>A0A9W8RQU9</accession>
<dbReference type="AlphaFoldDB" id="A0A9W8RQU9"/>